<dbReference type="RefSeq" id="WP_147670510.1">
    <property type="nucleotide sequence ID" value="NZ_CP120678.1"/>
</dbReference>
<keyword evidence="2" id="KW-0472">Membrane</keyword>
<sequence>MFDEESLNDLEEIFVYVDLLSAIIAVMVYYDQRRVDKEAEEKVAREGVMLQNEINDIKSRIDGLEEKMDVLIENLLKNNKNIDKRINQ</sequence>
<keyword evidence="2" id="KW-0812">Transmembrane</keyword>
<organism evidence="3 4">
    <name type="scientific">Selenobaculum gibii</name>
    <dbReference type="NCBI Taxonomy" id="3054208"/>
    <lineage>
        <taxon>Bacteria</taxon>
        <taxon>Bacillati</taxon>
        <taxon>Bacillota</taxon>
        <taxon>Negativicutes</taxon>
        <taxon>Selenomonadales</taxon>
        <taxon>Selenomonadaceae</taxon>
        <taxon>Selenobaculum</taxon>
    </lineage>
</organism>
<protein>
    <submittedName>
        <fullName evidence="3">Uncharacterized protein</fullName>
    </submittedName>
</protein>
<name>A0A9Y2AED0_9FIRM</name>
<evidence type="ECO:0000313" key="3">
    <source>
        <dbReference type="EMBL" id="WIW70000.1"/>
    </source>
</evidence>
<dbReference type="AlphaFoldDB" id="A0A9Y2AED0"/>
<feature type="coiled-coil region" evidence="1">
    <location>
        <begin position="47"/>
        <end position="81"/>
    </location>
</feature>
<proteinExistence type="predicted"/>
<keyword evidence="1" id="KW-0175">Coiled coil</keyword>
<keyword evidence="2" id="KW-1133">Transmembrane helix</keyword>
<keyword evidence="4" id="KW-1185">Reference proteome</keyword>
<dbReference type="Proteomes" id="UP001243623">
    <property type="component" value="Chromosome"/>
</dbReference>
<feature type="transmembrane region" description="Helical" evidence="2">
    <location>
        <begin position="13"/>
        <end position="30"/>
    </location>
</feature>
<accession>A0A9Y2AED0</accession>
<evidence type="ECO:0000256" key="1">
    <source>
        <dbReference type="SAM" id="Coils"/>
    </source>
</evidence>
<evidence type="ECO:0000256" key="2">
    <source>
        <dbReference type="SAM" id="Phobius"/>
    </source>
</evidence>
<reference evidence="3" key="1">
    <citation type="submission" date="2023-03" db="EMBL/GenBank/DDBJ databases">
        <title>Selenobaculum gbiensis gen. nov. sp. nov., a new bacterium isolated from the gut microbiota of IBD patient.</title>
        <authorList>
            <person name="Yeo S."/>
            <person name="Park H."/>
            <person name="Huh C.S."/>
        </authorList>
    </citation>
    <scope>NUCLEOTIDE SEQUENCE</scope>
    <source>
        <strain evidence="3">ICN-92133</strain>
    </source>
</reference>
<dbReference type="KEGG" id="sgbi:P3F81_08825"/>
<gene>
    <name evidence="3" type="ORF">P3F81_08825</name>
</gene>
<evidence type="ECO:0000313" key="4">
    <source>
        <dbReference type="Proteomes" id="UP001243623"/>
    </source>
</evidence>
<dbReference type="EMBL" id="CP120678">
    <property type="protein sequence ID" value="WIW70000.1"/>
    <property type="molecule type" value="Genomic_DNA"/>
</dbReference>